<comment type="caution">
    <text evidence="2">The sequence shown here is derived from an EMBL/GenBank/DDBJ whole genome shotgun (WGS) entry which is preliminary data.</text>
</comment>
<dbReference type="Proteomes" id="UP000738826">
    <property type="component" value="Unassembled WGS sequence"/>
</dbReference>
<dbReference type="InterPro" id="IPR029062">
    <property type="entry name" value="Class_I_gatase-like"/>
</dbReference>
<evidence type="ECO:0000259" key="1">
    <source>
        <dbReference type="Pfam" id="PF01965"/>
    </source>
</evidence>
<organism evidence="2 4">
    <name type="scientific">Candidatus Altarchaeum hamiconexum</name>
    <dbReference type="NCBI Taxonomy" id="1803513"/>
    <lineage>
        <taxon>Archaea</taxon>
        <taxon>Candidatus Altarchaeota</taxon>
        <taxon>Candidatus Altiarchaeia</taxon>
        <taxon>Candidatus Altarchaeales</taxon>
        <taxon>Candidatus Altarchaeaceae</taxon>
        <taxon>Candidatus Altarchaeum</taxon>
    </lineage>
</organism>
<proteinExistence type="predicted"/>
<dbReference type="Proteomes" id="UP000768163">
    <property type="component" value="Unassembled WGS sequence"/>
</dbReference>
<evidence type="ECO:0000313" key="3">
    <source>
        <dbReference type="EMBL" id="NCS91230.1"/>
    </source>
</evidence>
<evidence type="ECO:0000313" key="2">
    <source>
        <dbReference type="EMBL" id="NCN65233.1"/>
    </source>
</evidence>
<dbReference type="CDD" id="cd03135">
    <property type="entry name" value="GATase1_DJ-1"/>
    <property type="match status" value="1"/>
</dbReference>
<dbReference type="EMBL" id="JAACQH010000041">
    <property type="protein sequence ID" value="NCS91230.1"/>
    <property type="molecule type" value="Genomic_DNA"/>
</dbReference>
<dbReference type="Gene3D" id="3.40.50.880">
    <property type="match status" value="1"/>
</dbReference>
<sequence>MTNEAKDLNVLYIVGDGFRPEEYFYSKEEVENGGFKVITAGKQKIVPARIIPGMPTSTNADITFNNIGFDKQEYCAVVVPGGSPGWENLYKNEKVMEILKNAQKKNLLIASICASPAVLAKAGILKGKKATIYPGMGEYLSSKGAIAVDVEERFENKTVIIKDKNFITGNGPWASRKFGKAIVEELNKKFKNNRQTIRQ</sequence>
<dbReference type="Pfam" id="PF01965">
    <property type="entry name" value="DJ-1_PfpI"/>
    <property type="match status" value="1"/>
</dbReference>
<protein>
    <submittedName>
        <fullName evidence="2">DJ-1/PfpI family protein</fullName>
    </submittedName>
</protein>
<reference evidence="2" key="1">
    <citation type="submission" date="2019-11" db="EMBL/GenBank/DDBJ databases">
        <title>Lipid analysis of CO2-rich subsurface aquifers suggests an autotrophy-based deep biosphere with lysolipids enriched in CPR bacteria.</title>
        <authorList>
            <person name="Probst A.J."/>
            <person name="Elling F.J."/>
            <person name="Castelle C.J."/>
            <person name="Zhu Q."/>
            <person name="Elvert M."/>
            <person name="Birarda G."/>
            <person name="Holman H.-Y."/>
            <person name="Lane K.R."/>
            <person name="Ladd B."/>
            <person name="Ryan M.C."/>
            <person name="Woyke T."/>
            <person name="Hinrichs K.-U."/>
            <person name="Banfield J.F."/>
        </authorList>
    </citation>
    <scope>NUCLEOTIDE SEQUENCE</scope>
    <source>
        <strain evidence="2">CG_2015-01_33_1645</strain>
        <strain evidence="3">CG_2015-04_33_537</strain>
    </source>
</reference>
<feature type="domain" description="DJ-1/PfpI" evidence="1">
    <location>
        <begin position="10"/>
        <end position="185"/>
    </location>
</feature>
<gene>
    <name evidence="3" type="ORF">GW779_02245</name>
    <name evidence="2" type="ORF">GW910_04105</name>
</gene>
<dbReference type="AlphaFoldDB" id="A0A8J7YWV0"/>
<name>A0A8J7YWV0_9ARCH</name>
<accession>A0A8J7YWV0</accession>
<dbReference type="EMBL" id="JAACVF010000102">
    <property type="protein sequence ID" value="NCN65233.1"/>
    <property type="molecule type" value="Genomic_DNA"/>
</dbReference>
<dbReference type="SUPFAM" id="SSF52317">
    <property type="entry name" value="Class I glutamine amidotransferase-like"/>
    <property type="match status" value="1"/>
</dbReference>
<dbReference type="PANTHER" id="PTHR48094">
    <property type="entry name" value="PROTEIN/NUCLEIC ACID DEGLYCASE DJ-1-RELATED"/>
    <property type="match status" value="1"/>
</dbReference>
<dbReference type="InterPro" id="IPR050325">
    <property type="entry name" value="Prot/Nucl_acid_deglycase"/>
</dbReference>
<evidence type="ECO:0000313" key="4">
    <source>
        <dbReference type="Proteomes" id="UP000768163"/>
    </source>
</evidence>
<dbReference type="GO" id="GO:0005737">
    <property type="term" value="C:cytoplasm"/>
    <property type="evidence" value="ECO:0007669"/>
    <property type="project" value="TreeGrafter"/>
</dbReference>
<dbReference type="InterPro" id="IPR002818">
    <property type="entry name" value="DJ-1/PfpI"/>
</dbReference>
<dbReference type="PANTHER" id="PTHR48094:SF12">
    <property type="entry name" value="PARKINSON DISEASE PROTEIN 7 HOMOLOG"/>
    <property type="match status" value="1"/>
</dbReference>